<protein>
    <submittedName>
        <fullName evidence="4">TlpA family protein disulfide reductase</fullName>
    </submittedName>
</protein>
<dbReference type="RefSeq" id="WP_380024906.1">
    <property type="nucleotide sequence ID" value="NZ_JBHSHC010000041.1"/>
</dbReference>
<keyword evidence="2" id="KW-0472">Membrane</keyword>
<dbReference type="InterPro" id="IPR000866">
    <property type="entry name" value="AhpC/TSA"/>
</dbReference>
<dbReference type="Pfam" id="PF00578">
    <property type="entry name" value="AhpC-TSA"/>
    <property type="match status" value="1"/>
</dbReference>
<evidence type="ECO:0000313" key="5">
    <source>
        <dbReference type="Proteomes" id="UP001596002"/>
    </source>
</evidence>
<sequence>MEKKKSIRLYAGILFGGMLVLAVTAGLENSGRIANEATSASYSQNSKEKPQVASLPRPGYMAPDFTLKDLDGNRVKISELKGKKVLINFWASWCPSCKAEMAELVEMSQKYKDQIAFYGVNLTATDNEEAVKNFVREYNIQFPTLMDRDGLVGNQYQATAIPVTITIDSDGMIMDRHDGQLSKAVMEGIIKKLLKR</sequence>
<evidence type="ECO:0000256" key="1">
    <source>
        <dbReference type="ARBA" id="ARBA00023157"/>
    </source>
</evidence>
<dbReference type="InterPro" id="IPR036249">
    <property type="entry name" value="Thioredoxin-like_sf"/>
</dbReference>
<dbReference type="PROSITE" id="PS51352">
    <property type="entry name" value="THIOREDOXIN_2"/>
    <property type="match status" value="1"/>
</dbReference>
<proteinExistence type="predicted"/>
<evidence type="ECO:0000313" key="4">
    <source>
        <dbReference type="EMBL" id="MFC4767018.1"/>
    </source>
</evidence>
<dbReference type="PANTHER" id="PTHR42852:SF17">
    <property type="entry name" value="THIOREDOXIN-LIKE PROTEIN HI_1115"/>
    <property type="match status" value="1"/>
</dbReference>
<dbReference type="InterPro" id="IPR017937">
    <property type="entry name" value="Thioredoxin_CS"/>
</dbReference>
<evidence type="ECO:0000259" key="3">
    <source>
        <dbReference type="PROSITE" id="PS51352"/>
    </source>
</evidence>
<gene>
    <name evidence="4" type="ORF">ACFO8Q_06505</name>
</gene>
<name>A0ABV9PZ82_9BACL</name>
<organism evidence="4 5">
    <name type="scientific">Effusibacillus consociatus</name>
    <dbReference type="NCBI Taxonomy" id="1117041"/>
    <lineage>
        <taxon>Bacteria</taxon>
        <taxon>Bacillati</taxon>
        <taxon>Bacillota</taxon>
        <taxon>Bacilli</taxon>
        <taxon>Bacillales</taxon>
        <taxon>Alicyclobacillaceae</taxon>
        <taxon>Effusibacillus</taxon>
    </lineage>
</organism>
<dbReference type="InterPro" id="IPR013766">
    <property type="entry name" value="Thioredoxin_domain"/>
</dbReference>
<keyword evidence="2" id="KW-1133">Transmembrane helix</keyword>
<feature type="domain" description="Thioredoxin" evidence="3">
    <location>
        <begin position="56"/>
        <end position="195"/>
    </location>
</feature>
<evidence type="ECO:0000256" key="2">
    <source>
        <dbReference type="SAM" id="Phobius"/>
    </source>
</evidence>
<feature type="transmembrane region" description="Helical" evidence="2">
    <location>
        <begin position="7"/>
        <end position="27"/>
    </location>
</feature>
<reference evidence="5" key="1">
    <citation type="journal article" date="2019" name="Int. J. Syst. Evol. Microbiol.">
        <title>The Global Catalogue of Microorganisms (GCM) 10K type strain sequencing project: providing services to taxonomists for standard genome sequencing and annotation.</title>
        <authorList>
            <consortium name="The Broad Institute Genomics Platform"/>
            <consortium name="The Broad Institute Genome Sequencing Center for Infectious Disease"/>
            <person name="Wu L."/>
            <person name="Ma J."/>
        </authorList>
    </citation>
    <scope>NUCLEOTIDE SEQUENCE [LARGE SCALE GENOMIC DNA]</scope>
    <source>
        <strain evidence="5">WYCCWR 12678</strain>
    </source>
</reference>
<comment type="caution">
    <text evidence="4">The sequence shown here is derived from an EMBL/GenBank/DDBJ whole genome shotgun (WGS) entry which is preliminary data.</text>
</comment>
<keyword evidence="1" id="KW-1015">Disulfide bond</keyword>
<dbReference type="InterPro" id="IPR050553">
    <property type="entry name" value="Thioredoxin_ResA/DsbE_sf"/>
</dbReference>
<dbReference type="PROSITE" id="PS00194">
    <property type="entry name" value="THIOREDOXIN_1"/>
    <property type="match status" value="1"/>
</dbReference>
<dbReference type="PANTHER" id="PTHR42852">
    <property type="entry name" value="THIOL:DISULFIDE INTERCHANGE PROTEIN DSBE"/>
    <property type="match status" value="1"/>
</dbReference>
<dbReference type="EMBL" id="JBHSHC010000041">
    <property type="protein sequence ID" value="MFC4767018.1"/>
    <property type="molecule type" value="Genomic_DNA"/>
</dbReference>
<dbReference type="CDD" id="cd02966">
    <property type="entry name" value="TlpA_like_family"/>
    <property type="match status" value="1"/>
</dbReference>
<accession>A0ABV9PZ82</accession>
<dbReference type="SUPFAM" id="SSF52833">
    <property type="entry name" value="Thioredoxin-like"/>
    <property type="match status" value="1"/>
</dbReference>
<dbReference type="Gene3D" id="3.40.30.10">
    <property type="entry name" value="Glutaredoxin"/>
    <property type="match status" value="1"/>
</dbReference>
<keyword evidence="2" id="KW-0812">Transmembrane</keyword>
<keyword evidence="5" id="KW-1185">Reference proteome</keyword>
<dbReference type="Proteomes" id="UP001596002">
    <property type="component" value="Unassembled WGS sequence"/>
</dbReference>